<name>A0A1H3N022_9BURK</name>
<dbReference type="Pfam" id="PF05908">
    <property type="entry name" value="Gamma_PGA_hydro"/>
    <property type="match status" value="1"/>
</dbReference>
<keyword evidence="1" id="KW-0614">Plasmid</keyword>
<gene>
    <name evidence="1" type="ORF">I6G47_33230</name>
    <name evidence="2" type="ORF">SAMN05421547_108116</name>
</gene>
<evidence type="ECO:0000313" key="4">
    <source>
        <dbReference type="Proteomes" id="UP000595064"/>
    </source>
</evidence>
<dbReference type="Proteomes" id="UP000595064">
    <property type="component" value="Plasmid unnamed"/>
</dbReference>
<dbReference type="KEGG" id="dla:I6G47_33230"/>
<protein>
    <submittedName>
        <fullName evidence="2">Phage-related replication protein YjqB, UPF0714/DUF867 family</fullName>
    </submittedName>
    <submittedName>
        <fullName evidence="1">Poly-gamma-glutamate hydrolase family protein</fullName>
    </submittedName>
</protein>
<reference evidence="2 3" key="1">
    <citation type="submission" date="2016-10" db="EMBL/GenBank/DDBJ databases">
        <authorList>
            <person name="de Groot N.N."/>
        </authorList>
    </citation>
    <scope>NUCLEOTIDE SEQUENCE [LARGE SCALE GENOMIC DNA]</scope>
    <source>
        <strain evidence="2 3">LMG 24775</strain>
    </source>
</reference>
<keyword evidence="4" id="KW-1185">Reference proteome</keyword>
<dbReference type="GO" id="GO:0016787">
    <property type="term" value="F:hydrolase activity"/>
    <property type="evidence" value="ECO:0007669"/>
    <property type="project" value="UniProtKB-KW"/>
</dbReference>
<dbReference type="InterPro" id="IPR038128">
    <property type="entry name" value="Gamma_PGA_hydro_sf"/>
</dbReference>
<evidence type="ECO:0000313" key="2">
    <source>
        <dbReference type="EMBL" id="SDY82267.1"/>
    </source>
</evidence>
<dbReference type="EMBL" id="FNPE01000008">
    <property type="protein sequence ID" value="SDY82267.1"/>
    <property type="molecule type" value="Genomic_DNA"/>
</dbReference>
<organism evidence="2 3">
    <name type="scientific">Delftia lacustris</name>
    <dbReference type="NCBI Taxonomy" id="558537"/>
    <lineage>
        <taxon>Bacteria</taxon>
        <taxon>Pseudomonadati</taxon>
        <taxon>Pseudomonadota</taxon>
        <taxon>Betaproteobacteria</taxon>
        <taxon>Burkholderiales</taxon>
        <taxon>Comamonadaceae</taxon>
        <taxon>Delftia</taxon>
    </lineage>
</organism>
<reference evidence="1 4" key="2">
    <citation type="submission" date="2020-12" db="EMBL/GenBank/DDBJ databases">
        <title>FDA dAtabase for Regulatory Grade micrObial Sequences (FDA-ARGOS): Supporting development and validation of Infectious Disease Dx tests.</title>
        <authorList>
            <person name="Sproer C."/>
            <person name="Gronow S."/>
            <person name="Severitt S."/>
            <person name="Schroder I."/>
            <person name="Tallon L."/>
            <person name="Sadzewicz L."/>
            <person name="Zhao X."/>
            <person name="Boylan J."/>
            <person name="Ott S."/>
            <person name="Bowen H."/>
            <person name="Vavikolanu K."/>
            <person name="Mehta A."/>
            <person name="Aluvathingal J."/>
            <person name="Nadendla S."/>
            <person name="Lowell S."/>
            <person name="Myers T."/>
            <person name="Yan Y."/>
            <person name="Sichtig H."/>
        </authorList>
    </citation>
    <scope>NUCLEOTIDE SEQUENCE [LARGE SCALE GENOMIC DNA]</scope>
    <source>
        <strain evidence="1 4">FDAARGOS_890</strain>
        <plasmid evidence="1 4">unnamed</plasmid>
    </source>
</reference>
<geneLocation type="plasmid" evidence="1 4">
    <name>unnamed</name>
</geneLocation>
<accession>A0A1H3N022</accession>
<dbReference type="GeneID" id="94689176"/>
<proteinExistence type="predicted"/>
<keyword evidence="1" id="KW-0378">Hydrolase</keyword>
<dbReference type="Gene3D" id="3.40.630.100">
    <property type="entry name" value="Poly-gamma-glutamate hydrolase, zinc-binding motif"/>
    <property type="match status" value="1"/>
</dbReference>
<dbReference type="InterPro" id="IPR008585">
    <property type="entry name" value="Gamma_PGA_hydro"/>
</dbReference>
<dbReference type="Proteomes" id="UP000183417">
    <property type="component" value="Unassembled WGS sequence"/>
</dbReference>
<dbReference type="RefSeq" id="WP_051224672.1">
    <property type="nucleotide sequence ID" value="NZ_CP065749.1"/>
</dbReference>
<dbReference type="AlphaFoldDB" id="A0A1H3N022"/>
<evidence type="ECO:0000313" key="1">
    <source>
        <dbReference type="EMBL" id="QPS85011.1"/>
    </source>
</evidence>
<evidence type="ECO:0000313" key="3">
    <source>
        <dbReference type="Proteomes" id="UP000183417"/>
    </source>
</evidence>
<sequence>MSSLASSYRGYADLAKAQAEGEDYRVLVRPVAASSIAVIAPHGGRIEQYTSDIACGVAGGDFNLYSFEGIRQSGNYSTLHLTSHRFDEPRCLELLSKCDYVVAIHGCGGDDQRVLLGGLDGPLKLAIREAMHGIGVDAQSEDHPFPATDPKNICNRGRRGIGVQLELTIGLRLHGPRDAICKAIRSVLMALPNADRGRGQGK</sequence>
<dbReference type="EMBL" id="CP065749">
    <property type="protein sequence ID" value="QPS85011.1"/>
    <property type="molecule type" value="Genomic_DNA"/>
</dbReference>